<feature type="domain" description="Glycosyltransferase family 28 N-terminal" evidence="3">
    <location>
        <begin position="3"/>
        <end position="72"/>
    </location>
</feature>
<evidence type="ECO:0000259" key="3">
    <source>
        <dbReference type="Pfam" id="PF03033"/>
    </source>
</evidence>
<dbReference type="CDD" id="cd03785">
    <property type="entry name" value="GT28_MurG"/>
    <property type="match status" value="1"/>
</dbReference>
<dbReference type="PANTHER" id="PTHR21015">
    <property type="entry name" value="UDP-N-ACETYLGLUCOSAMINE--N-ACETYLMURAMYL-(PENTAPEPTIDE) PYROPHOSPHORYL-UNDECAPRENOL N-ACETYLGLUCOSAMINE TRANSFERASE 1"/>
    <property type="match status" value="1"/>
</dbReference>
<dbReference type="SUPFAM" id="SSF53756">
    <property type="entry name" value="UDP-Glycosyltransferase/glycogen phosphorylase"/>
    <property type="match status" value="1"/>
</dbReference>
<feature type="domain" description="Glycosyl transferase family 28 C-terminal" evidence="4">
    <location>
        <begin position="120"/>
        <end position="273"/>
    </location>
</feature>
<dbReference type="EMBL" id="LCRB01000002">
    <property type="protein sequence ID" value="KKW26866.1"/>
    <property type="molecule type" value="Genomic_DNA"/>
</dbReference>
<dbReference type="Gene3D" id="3.40.50.2000">
    <property type="entry name" value="Glycogen Phosphorylase B"/>
    <property type="match status" value="2"/>
</dbReference>
<dbReference type="InterPro" id="IPR004276">
    <property type="entry name" value="GlycoTrans_28_N"/>
</dbReference>
<dbReference type="GO" id="GO:0016758">
    <property type="term" value="F:hexosyltransferase activity"/>
    <property type="evidence" value="ECO:0007669"/>
    <property type="project" value="InterPro"/>
</dbReference>
<dbReference type="Pfam" id="PF03033">
    <property type="entry name" value="Glyco_transf_28"/>
    <property type="match status" value="1"/>
</dbReference>
<dbReference type="PANTHER" id="PTHR21015:SF22">
    <property type="entry name" value="GLYCOSYLTRANSFERASE"/>
    <property type="match status" value="1"/>
</dbReference>
<gene>
    <name evidence="5" type="ORF">VF00_C0002G0191</name>
</gene>
<proteinExistence type="predicted"/>
<accession>A0A0G1X7A5</accession>
<evidence type="ECO:0000259" key="4">
    <source>
        <dbReference type="Pfam" id="PF04101"/>
    </source>
</evidence>
<dbReference type="InterPro" id="IPR007235">
    <property type="entry name" value="Glyco_trans_28_C"/>
</dbReference>
<name>A0A0G1X7A5_UNCK3</name>
<dbReference type="GO" id="GO:1901137">
    <property type="term" value="P:carbohydrate derivative biosynthetic process"/>
    <property type="evidence" value="ECO:0007669"/>
    <property type="project" value="UniProtKB-ARBA"/>
</dbReference>
<dbReference type="AlphaFoldDB" id="A0A0G1X7A5"/>
<reference evidence="5 6" key="1">
    <citation type="journal article" date="2015" name="Nature">
        <title>rRNA introns, odd ribosomes, and small enigmatic genomes across a large radiation of phyla.</title>
        <authorList>
            <person name="Brown C.T."/>
            <person name="Hug L.A."/>
            <person name="Thomas B.C."/>
            <person name="Sharon I."/>
            <person name="Castelle C.J."/>
            <person name="Singh A."/>
            <person name="Wilkins M.J."/>
            <person name="Williams K.H."/>
            <person name="Banfield J.F."/>
        </authorList>
    </citation>
    <scope>NUCLEOTIDE SEQUENCE [LARGE SCALE GENOMIC DNA]</scope>
</reference>
<dbReference type="Proteomes" id="UP000034913">
    <property type="component" value="Unassembled WGS sequence"/>
</dbReference>
<evidence type="ECO:0000313" key="5">
    <source>
        <dbReference type="EMBL" id="KKW26866.1"/>
    </source>
</evidence>
<evidence type="ECO:0000256" key="2">
    <source>
        <dbReference type="ARBA" id="ARBA00022679"/>
    </source>
</evidence>
<protein>
    <submittedName>
        <fullName evidence="5">UDP-diphospho-muramoylpentapeptide beta-N-acetylglucosaminyltransferase</fullName>
    </submittedName>
</protein>
<dbReference type="GO" id="GO:0005975">
    <property type="term" value="P:carbohydrate metabolic process"/>
    <property type="evidence" value="ECO:0007669"/>
    <property type="project" value="InterPro"/>
</dbReference>
<evidence type="ECO:0000256" key="1">
    <source>
        <dbReference type="ARBA" id="ARBA00022676"/>
    </source>
</evidence>
<comment type="caution">
    <text evidence="5">The sequence shown here is derived from an EMBL/GenBank/DDBJ whole genome shotgun (WGS) entry which is preliminary data.</text>
</comment>
<keyword evidence="2 5" id="KW-0808">Transferase</keyword>
<keyword evidence="1 5" id="KW-0328">Glycosyltransferase</keyword>
<sequence>MVDVFKFLTGLVQAGKILREFRPDVVFAKGGYVALPVVLAAKRQHIPVVVHESDSRLGLANRLAIPSASKVAVSFPIDEYIRQQPNLGRYRAKFIYTGLPLPDSLLRDSGRPVFSNQRPTILVTGGSQGAQAINQAVWEILPELLAKYNLVHQVGANGLTEAERHVQVLPPGLGEYYRPFGFDADFYQQALHAADLVVARAGSMVFELQALAKPAILIPLPHSAGGHQHRNAKFLVEHDAAVAIDQRQLTANGLMAVIEQLMSDQTLRERLAQNLSTLGKVNVAASRTLADLVIATAQHVR</sequence>
<organism evidence="5 6">
    <name type="scientific">candidate division Kazan bacterium GW2011_GWB1_52_7</name>
    <dbReference type="NCBI Taxonomy" id="1620414"/>
    <lineage>
        <taxon>Bacteria</taxon>
        <taxon>Bacteria division Kazan-3B-28</taxon>
    </lineage>
</organism>
<dbReference type="Pfam" id="PF04101">
    <property type="entry name" value="Glyco_tran_28_C"/>
    <property type="match status" value="1"/>
</dbReference>
<dbReference type="PATRIC" id="fig|1620414.3.peg.428"/>
<evidence type="ECO:0000313" key="6">
    <source>
        <dbReference type="Proteomes" id="UP000034913"/>
    </source>
</evidence>